<keyword evidence="2" id="KW-1185">Reference proteome</keyword>
<dbReference type="KEGG" id="vpy:HZI73_09740"/>
<gene>
    <name evidence="1" type="ORF">HZI73_09740</name>
</gene>
<dbReference type="Proteomes" id="UP000683246">
    <property type="component" value="Chromosome"/>
</dbReference>
<reference evidence="1" key="1">
    <citation type="submission" date="2020-07" db="EMBL/GenBank/DDBJ databases">
        <title>Vallitalea pronyensis genome.</title>
        <authorList>
            <person name="Postec A."/>
        </authorList>
    </citation>
    <scope>NUCLEOTIDE SEQUENCE</scope>
    <source>
        <strain evidence="1">FatNI3</strain>
    </source>
</reference>
<sequence>MMFQQQDMMYQNLYQQNMFQQNMPFQRIDDKDHLMDYEDKLIMIQAKPGFTHLFRLTECQKENIVGIMFTGMDFEPVKIPLNHISCFFVAQSDYDRIGKS</sequence>
<accession>A0A8J8MJR6</accession>
<evidence type="ECO:0000313" key="1">
    <source>
        <dbReference type="EMBL" id="QUI22563.1"/>
    </source>
</evidence>
<dbReference type="AlphaFoldDB" id="A0A8J8MJR6"/>
<name>A0A8J8MJR6_9FIRM</name>
<evidence type="ECO:0000313" key="2">
    <source>
        <dbReference type="Proteomes" id="UP000683246"/>
    </source>
</evidence>
<organism evidence="1 2">
    <name type="scientific">Vallitalea pronyensis</name>
    <dbReference type="NCBI Taxonomy" id="1348613"/>
    <lineage>
        <taxon>Bacteria</taxon>
        <taxon>Bacillati</taxon>
        <taxon>Bacillota</taxon>
        <taxon>Clostridia</taxon>
        <taxon>Lachnospirales</taxon>
        <taxon>Vallitaleaceae</taxon>
        <taxon>Vallitalea</taxon>
    </lineage>
</organism>
<protein>
    <submittedName>
        <fullName evidence="1">Uncharacterized protein</fullName>
    </submittedName>
</protein>
<dbReference type="EMBL" id="CP058649">
    <property type="protein sequence ID" value="QUI22563.1"/>
    <property type="molecule type" value="Genomic_DNA"/>
</dbReference>
<dbReference type="RefSeq" id="WP_212698053.1">
    <property type="nucleotide sequence ID" value="NZ_CP058649.1"/>
</dbReference>
<proteinExistence type="predicted"/>